<dbReference type="EMBL" id="JYDI01000278">
    <property type="protein sequence ID" value="KRY46649.1"/>
    <property type="molecule type" value="Genomic_DNA"/>
</dbReference>
<dbReference type="Proteomes" id="UP000054653">
    <property type="component" value="Unassembled WGS sequence"/>
</dbReference>
<dbReference type="InterPro" id="IPR002653">
    <property type="entry name" value="Znf_A20"/>
</dbReference>
<feature type="region of interest" description="Disordered" evidence="4">
    <location>
        <begin position="86"/>
        <end position="112"/>
    </location>
</feature>
<protein>
    <submittedName>
        <fullName evidence="6">Rab5 GDP/GTP exchange factor</fullName>
    </submittedName>
</protein>
<dbReference type="GO" id="GO:0003677">
    <property type="term" value="F:DNA binding"/>
    <property type="evidence" value="ECO:0007669"/>
    <property type="project" value="InterPro"/>
</dbReference>
<dbReference type="PROSITE" id="PS51036">
    <property type="entry name" value="ZF_A20"/>
    <property type="match status" value="1"/>
</dbReference>
<keyword evidence="2" id="KW-0863">Zinc-finger</keyword>
<evidence type="ECO:0000313" key="7">
    <source>
        <dbReference type="Proteomes" id="UP000054653"/>
    </source>
</evidence>
<keyword evidence="7" id="KW-1185">Reference proteome</keyword>
<dbReference type="AlphaFoldDB" id="A0A0V1CBE0"/>
<gene>
    <name evidence="6" type="primary">RABGEF1</name>
    <name evidence="6" type="ORF">T03_16627</name>
</gene>
<dbReference type="SMART" id="SM00259">
    <property type="entry name" value="ZnF_A20"/>
    <property type="match status" value="1"/>
</dbReference>
<dbReference type="Gene3D" id="1.20.5.4770">
    <property type="match status" value="1"/>
</dbReference>
<dbReference type="GO" id="GO:0008270">
    <property type="term" value="F:zinc ion binding"/>
    <property type="evidence" value="ECO:0007669"/>
    <property type="project" value="UniProtKB-KW"/>
</dbReference>
<evidence type="ECO:0000256" key="3">
    <source>
        <dbReference type="ARBA" id="ARBA00022833"/>
    </source>
</evidence>
<feature type="domain" description="A20-type" evidence="5">
    <location>
        <begin position="13"/>
        <end position="47"/>
    </location>
</feature>
<evidence type="ECO:0000256" key="2">
    <source>
        <dbReference type="ARBA" id="ARBA00022771"/>
    </source>
</evidence>
<dbReference type="SUPFAM" id="SSF57716">
    <property type="entry name" value="Glucocorticoid receptor-like (DNA-binding domain)"/>
    <property type="match status" value="1"/>
</dbReference>
<evidence type="ECO:0000259" key="5">
    <source>
        <dbReference type="PROSITE" id="PS51036"/>
    </source>
</evidence>
<organism evidence="6 7">
    <name type="scientific">Trichinella britovi</name>
    <name type="common">Parasitic roundworm</name>
    <dbReference type="NCBI Taxonomy" id="45882"/>
    <lineage>
        <taxon>Eukaryota</taxon>
        <taxon>Metazoa</taxon>
        <taxon>Ecdysozoa</taxon>
        <taxon>Nematoda</taxon>
        <taxon>Enoplea</taxon>
        <taxon>Dorylaimia</taxon>
        <taxon>Trichinellida</taxon>
        <taxon>Trichinellidae</taxon>
        <taxon>Trichinella</taxon>
    </lineage>
</organism>
<reference evidence="6 7" key="1">
    <citation type="submission" date="2015-01" db="EMBL/GenBank/DDBJ databases">
        <title>Evolution of Trichinella species and genotypes.</title>
        <authorList>
            <person name="Korhonen P.K."/>
            <person name="Edoardo P."/>
            <person name="Giuseppe L.R."/>
            <person name="Gasser R.B."/>
        </authorList>
    </citation>
    <scope>NUCLEOTIDE SEQUENCE [LARGE SCALE GENOMIC DNA]</scope>
    <source>
        <strain evidence="6">ISS120</strain>
    </source>
</reference>
<dbReference type="Pfam" id="PF01754">
    <property type="entry name" value="zf-A20"/>
    <property type="match status" value="1"/>
</dbReference>
<sequence length="112" mass="12497">MPTFGATLVVPFSEKDLRCKAGCEYYGNPQWQGFCSKCWRLYQKDIREKSSSARRVVLTDELDPSLDVSGSKTWAGFNFDRLLESKSRSALSSPRASSIRAMLKKNPSPGIG</sequence>
<keyword evidence="3" id="KW-0862">Zinc</keyword>
<accession>A0A0V1CBE0</accession>
<keyword evidence="1" id="KW-0479">Metal-binding</keyword>
<evidence type="ECO:0000256" key="1">
    <source>
        <dbReference type="ARBA" id="ARBA00022723"/>
    </source>
</evidence>
<evidence type="ECO:0000313" key="6">
    <source>
        <dbReference type="EMBL" id="KRY46649.1"/>
    </source>
</evidence>
<comment type="caution">
    <text evidence="6">The sequence shown here is derived from an EMBL/GenBank/DDBJ whole genome shotgun (WGS) entry which is preliminary data.</text>
</comment>
<feature type="compositionally biased region" description="Low complexity" evidence="4">
    <location>
        <begin position="88"/>
        <end position="101"/>
    </location>
</feature>
<proteinExistence type="predicted"/>
<name>A0A0V1CBE0_TRIBR</name>
<evidence type="ECO:0000256" key="4">
    <source>
        <dbReference type="SAM" id="MobiDB-lite"/>
    </source>
</evidence>